<reference evidence="2" key="1">
    <citation type="submission" date="2019-08" db="EMBL/GenBank/DDBJ databases">
        <authorList>
            <person name="Kucharzyk K."/>
            <person name="Murdoch R.W."/>
            <person name="Higgins S."/>
            <person name="Loffler F."/>
        </authorList>
    </citation>
    <scope>NUCLEOTIDE SEQUENCE</scope>
</reference>
<feature type="domain" description="Acetyl-CoA hydrolase/transferase C-terminal" evidence="1">
    <location>
        <begin position="1"/>
        <end position="91"/>
    </location>
</feature>
<dbReference type="EMBL" id="VSSQ01079200">
    <property type="protein sequence ID" value="MPN28785.1"/>
    <property type="molecule type" value="Genomic_DNA"/>
</dbReference>
<keyword evidence="2" id="KW-0808">Transferase</keyword>
<comment type="caution">
    <text evidence="2">The sequence shown here is derived from an EMBL/GenBank/DDBJ whole genome shotgun (WGS) entry which is preliminary data.</text>
</comment>
<dbReference type="InterPro" id="IPR038460">
    <property type="entry name" value="AcetylCoA_hyd_C_sf"/>
</dbReference>
<proteinExistence type="predicted"/>
<evidence type="ECO:0000313" key="2">
    <source>
        <dbReference type="EMBL" id="MPN28785.1"/>
    </source>
</evidence>
<protein>
    <submittedName>
        <fullName evidence="2">Butanoate coenzyme A-transferase</fullName>
        <ecNumber evidence="2">2.8.3.-</ecNumber>
    </submittedName>
</protein>
<dbReference type="InterPro" id="IPR026888">
    <property type="entry name" value="AcetylCoA_hyd_C"/>
</dbReference>
<sequence length="112" mass="12720">MDFINGSFRSRGGKGFICLTSTYTNNQGKMVSRIRPTFSPGTVVTLPRGLNFYIVTEYGMIQLKGKSTWQRAEELISIAHPAFRDQLIEEAKKMHIWTRTNKINYSISGEIA</sequence>
<dbReference type="Pfam" id="PF13336">
    <property type="entry name" value="AcetylCoA_hyd_C"/>
    <property type="match status" value="1"/>
</dbReference>
<organism evidence="2">
    <name type="scientific">bioreactor metagenome</name>
    <dbReference type="NCBI Taxonomy" id="1076179"/>
    <lineage>
        <taxon>unclassified sequences</taxon>
        <taxon>metagenomes</taxon>
        <taxon>ecological metagenomes</taxon>
    </lineage>
</organism>
<accession>A0A645GQ33</accession>
<dbReference type="PANTHER" id="PTHR21432">
    <property type="entry name" value="ACETYL-COA HYDROLASE-RELATED"/>
    <property type="match status" value="1"/>
</dbReference>
<dbReference type="InterPro" id="IPR037171">
    <property type="entry name" value="NagB/RpiA_transferase-like"/>
</dbReference>
<gene>
    <name evidence="2" type="ORF">SDC9_176230</name>
</gene>
<dbReference type="AlphaFoldDB" id="A0A645GQ33"/>
<dbReference type="InterPro" id="IPR046433">
    <property type="entry name" value="ActCoA_hydro"/>
</dbReference>
<dbReference type="GO" id="GO:0006083">
    <property type="term" value="P:acetate metabolic process"/>
    <property type="evidence" value="ECO:0007669"/>
    <property type="project" value="InterPro"/>
</dbReference>
<dbReference type="SUPFAM" id="SSF100950">
    <property type="entry name" value="NagB/RpiA/CoA transferase-like"/>
    <property type="match status" value="1"/>
</dbReference>
<evidence type="ECO:0000259" key="1">
    <source>
        <dbReference type="Pfam" id="PF13336"/>
    </source>
</evidence>
<dbReference type="Gene3D" id="3.40.1080.20">
    <property type="entry name" value="Acetyl-CoA hydrolase/transferase C-terminal domain"/>
    <property type="match status" value="1"/>
</dbReference>
<dbReference type="PANTHER" id="PTHR21432:SF20">
    <property type="entry name" value="ACETYL-COA HYDROLASE"/>
    <property type="match status" value="1"/>
</dbReference>
<name>A0A645GQ33_9ZZZZ</name>
<dbReference type="GO" id="GO:0008775">
    <property type="term" value="F:acetate CoA-transferase activity"/>
    <property type="evidence" value="ECO:0007669"/>
    <property type="project" value="InterPro"/>
</dbReference>
<dbReference type="EC" id="2.8.3.-" evidence="2"/>